<accession>A0A951PSI5</accession>
<dbReference type="InterPro" id="IPR001296">
    <property type="entry name" value="Glyco_trans_1"/>
</dbReference>
<dbReference type="Gene3D" id="3.40.50.2000">
    <property type="entry name" value="Glycogen Phosphorylase B"/>
    <property type="match status" value="2"/>
</dbReference>
<dbReference type="GO" id="GO:0016757">
    <property type="term" value="F:glycosyltransferase activity"/>
    <property type="evidence" value="ECO:0007669"/>
    <property type="project" value="InterPro"/>
</dbReference>
<protein>
    <submittedName>
        <fullName evidence="2">Glycosyltransferase</fullName>
    </submittedName>
</protein>
<dbReference type="Proteomes" id="UP000753908">
    <property type="component" value="Unassembled WGS sequence"/>
</dbReference>
<reference evidence="2" key="2">
    <citation type="journal article" date="2022" name="Microbiol. Resour. Announc.">
        <title>Metagenome Sequencing to Explore Phylogenomics of Terrestrial Cyanobacteria.</title>
        <authorList>
            <person name="Ward R.D."/>
            <person name="Stajich J.E."/>
            <person name="Johansen J.R."/>
            <person name="Huntemann M."/>
            <person name="Clum A."/>
            <person name="Foster B."/>
            <person name="Foster B."/>
            <person name="Roux S."/>
            <person name="Palaniappan K."/>
            <person name="Varghese N."/>
            <person name="Mukherjee S."/>
            <person name="Reddy T.B.K."/>
            <person name="Daum C."/>
            <person name="Copeland A."/>
            <person name="Chen I.A."/>
            <person name="Ivanova N.N."/>
            <person name="Kyrpides N.C."/>
            <person name="Shapiro N."/>
            <person name="Eloe-Fadrosh E.A."/>
            <person name="Pietrasiak N."/>
        </authorList>
    </citation>
    <scope>NUCLEOTIDE SEQUENCE</scope>
    <source>
        <strain evidence="2">CPER-KK1</strain>
    </source>
</reference>
<comment type="caution">
    <text evidence="2">The sequence shown here is derived from an EMBL/GenBank/DDBJ whole genome shotgun (WGS) entry which is preliminary data.</text>
</comment>
<gene>
    <name evidence="2" type="ORF">KME25_28910</name>
</gene>
<evidence type="ECO:0000259" key="1">
    <source>
        <dbReference type="Pfam" id="PF00534"/>
    </source>
</evidence>
<organism evidence="2 3">
    <name type="scientific">Symplocastrum torsivum CPER-KK1</name>
    <dbReference type="NCBI Taxonomy" id="450513"/>
    <lineage>
        <taxon>Bacteria</taxon>
        <taxon>Bacillati</taxon>
        <taxon>Cyanobacteriota</taxon>
        <taxon>Cyanophyceae</taxon>
        <taxon>Oscillatoriophycideae</taxon>
        <taxon>Oscillatoriales</taxon>
        <taxon>Microcoleaceae</taxon>
        <taxon>Symplocastrum</taxon>
    </lineage>
</organism>
<dbReference type="PANTHER" id="PTHR45947">
    <property type="entry name" value="SULFOQUINOVOSYL TRANSFERASE SQD2"/>
    <property type="match status" value="1"/>
</dbReference>
<dbReference type="AlphaFoldDB" id="A0A951PSI5"/>
<evidence type="ECO:0000313" key="2">
    <source>
        <dbReference type="EMBL" id="MBW4548426.1"/>
    </source>
</evidence>
<name>A0A951PSI5_9CYAN</name>
<dbReference type="EMBL" id="JAHHIF010000061">
    <property type="protein sequence ID" value="MBW4548426.1"/>
    <property type="molecule type" value="Genomic_DNA"/>
</dbReference>
<dbReference type="CDD" id="cd03801">
    <property type="entry name" value="GT4_PimA-like"/>
    <property type="match status" value="1"/>
</dbReference>
<dbReference type="InterPro" id="IPR050194">
    <property type="entry name" value="Glycosyltransferase_grp1"/>
</dbReference>
<feature type="domain" description="Glycosyl transferase family 1" evidence="1">
    <location>
        <begin position="226"/>
        <end position="385"/>
    </location>
</feature>
<dbReference type="SUPFAM" id="SSF53756">
    <property type="entry name" value="UDP-Glycosyltransferase/glycogen phosphorylase"/>
    <property type="match status" value="1"/>
</dbReference>
<dbReference type="Pfam" id="PF00534">
    <property type="entry name" value="Glycos_transf_1"/>
    <property type="match status" value="1"/>
</dbReference>
<reference evidence="2" key="1">
    <citation type="submission" date="2021-05" db="EMBL/GenBank/DDBJ databases">
        <authorList>
            <person name="Pietrasiak N."/>
            <person name="Ward R."/>
            <person name="Stajich J.E."/>
            <person name="Kurbessoian T."/>
        </authorList>
    </citation>
    <scope>NUCLEOTIDE SEQUENCE</scope>
    <source>
        <strain evidence="2">CPER-KK1</strain>
    </source>
</reference>
<evidence type="ECO:0000313" key="3">
    <source>
        <dbReference type="Proteomes" id="UP000753908"/>
    </source>
</evidence>
<dbReference type="PANTHER" id="PTHR45947:SF3">
    <property type="entry name" value="SULFOQUINOVOSYL TRANSFERASE SQD2"/>
    <property type="match status" value="1"/>
</dbReference>
<proteinExistence type="predicted"/>
<sequence length="413" mass="46887">MKILICAYACIPGQGREEGRGWNCPWHLAEIGHEVWVMTTAELMVKIEQVLASHPKPKLHFISVDHPAWMKRYEPHINNKFWGILRYLAWQRQAYDAAQQLDKEHGFDVVHHLTMASLQGGSWLWRLNKPFIFGPAGGGQVAPTAFKEYFLASWSAEAMRTFVYQRLIFLIPSLRKTFSHTDLVLVTNQDTAKLAQRFGARRVELFLDGGLPDEYFPQTPPTRTASQELRLLWVGKVIPRKALLLTLEALSKVNSLIPFKLTILGSGSLDHYVPGWIKEFSLEGKVECRGHVPWTEVKNAYLENDVFIFTSLRDSFGAQLLEAMSQALPVVTLDHHGAQDFIPNGAGIKVPVTNPAETISALAQAVEYMYGNPKERLEMGRIGYEFAKTQTWSKKALKISMYYQEVLPVSKQY</sequence>